<keyword evidence="5" id="KW-1185">Reference proteome</keyword>
<feature type="transmembrane region" description="Helical" evidence="3">
    <location>
        <begin position="190"/>
        <end position="209"/>
    </location>
</feature>
<keyword evidence="1" id="KW-0175">Coiled coil</keyword>
<dbReference type="OrthoDB" id="312984at2759"/>
<evidence type="ECO:0000256" key="1">
    <source>
        <dbReference type="SAM" id="Coils"/>
    </source>
</evidence>
<dbReference type="Proteomes" id="UP000009168">
    <property type="component" value="Unassembled WGS sequence"/>
</dbReference>
<protein>
    <submittedName>
        <fullName evidence="4">Transmembrane protein, putative</fullName>
    </submittedName>
</protein>
<feature type="transmembrane region" description="Helical" evidence="3">
    <location>
        <begin position="320"/>
        <end position="338"/>
    </location>
</feature>
<evidence type="ECO:0000313" key="5">
    <source>
        <dbReference type="Proteomes" id="UP000009168"/>
    </source>
</evidence>
<keyword evidence="3" id="KW-1133">Transmembrane helix</keyword>
<organism evidence="4 5">
    <name type="scientific">Tetrahymena thermophila (strain SB210)</name>
    <dbReference type="NCBI Taxonomy" id="312017"/>
    <lineage>
        <taxon>Eukaryota</taxon>
        <taxon>Sar</taxon>
        <taxon>Alveolata</taxon>
        <taxon>Ciliophora</taxon>
        <taxon>Intramacronucleata</taxon>
        <taxon>Oligohymenophorea</taxon>
        <taxon>Hymenostomatida</taxon>
        <taxon>Tetrahymenina</taxon>
        <taxon>Tetrahymenidae</taxon>
        <taxon>Tetrahymena</taxon>
    </lineage>
</organism>
<keyword evidence="3 4" id="KW-0812">Transmembrane</keyword>
<proteinExistence type="predicted"/>
<dbReference type="AlphaFoldDB" id="Q22B46"/>
<feature type="region of interest" description="Disordered" evidence="2">
    <location>
        <begin position="1"/>
        <end position="20"/>
    </location>
</feature>
<feature type="transmembrane region" description="Helical" evidence="3">
    <location>
        <begin position="471"/>
        <end position="492"/>
    </location>
</feature>
<dbReference type="eggNOG" id="ENOG502SKD8">
    <property type="taxonomic scope" value="Eukaryota"/>
</dbReference>
<feature type="transmembrane region" description="Helical" evidence="3">
    <location>
        <begin position="399"/>
        <end position="417"/>
    </location>
</feature>
<feature type="transmembrane region" description="Helical" evidence="3">
    <location>
        <begin position="361"/>
        <end position="379"/>
    </location>
</feature>
<feature type="transmembrane region" description="Helical" evidence="3">
    <location>
        <begin position="288"/>
        <end position="308"/>
    </location>
</feature>
<evidence type="ECO:0000313" key="4">
    <source>
        <dbReference type="EMBL" id="EAR82509.1"/>
    </source>
</evidence>
<dbReference type="KEGG" id="tet:TTHERM_01123920"/>
<feature type="transmembrane region" description="Helical" evidence="3">
    <location>
        <begin position="265"/>
        <end position="282"/>
    </location>
</feature>
<keyword evidence="3" id="KW-0472">Membrane</keyword>
<sequence length="570" mass="66142">MSKQAEAPKSQFYDKDSSQDQKENLNHFHSLNLQPNTNTSYDRNNSIEMTIKKSNTDFNHNQDARKQSEKIFFFRESDKISQPSQVNEQIQTLNPENQKRLTEFHNMLITNRLAKQNQNRGTFVTSSGLNCNFDIFDDIEIQEDKVLIKRGDQEIGQYGIGPELIKQIDVEAEKKILEVSKPFYERVNPYLAWFLVFYATINAACIPPWIMSIPAEKYLRIAWRFFMQAVMMIPFLLYERRNLPEANQHKYSFSYIFKLENMKKVYLASCSLSIQFTMVLFAQDWNFISHSLVLSALIPFCFSINRIIKKQENHNYESSGQAMVIFGVLCVLADTLMYDPSEAPPSTVNYRNAKVYYRKPWQRLLFGNVTTLIVSYILFRMQNHRDESGKTYPPFLNQALIFAFTSVNMTMSSYFFSGSDLIHDSFWGCLGLFSSEQFSGFLFMSIILGMGNFITSVLINKIFKPIIPATISLFEPIFSTIILQLVGVQIIPGGLSCIGYVFILPGLFVINLGQFLLNEKKNQKQNEENRHEIIEQLQKKIKELQDQQKREETIYQQTDKSAAQLEKNLK</sequence>
<feature type="transmembrane region" description="Helical" evidence="3">
    <location>
        <begin position="221"/>
        <end position="238"/>
    </location>
</feature>
<dbReference type="HOGENOM" id="CLU_033876_0_0_1"/>
<accession>Q22B46</accession>
<reference evidence="5" key="1">
    <citation type="journal article" date="2006" name="PLoS Biol.">
        <title>Macronuclear genome sequence of the ciliate Tetrahymena thermophila, a model eukaryote.</title>
        <authorList>
            <person name="Eisen J.A."/>
            <person name="Coyne R.S."/>
            <person name="Wu M."/>
            <person name="Wu D."/>
            <person name="Thiagarajan M."/>
            <person name="Wortman J.R."/>
            <person name="Badger J.H."/>
            <person name="Ren Q."/>
            <person name="Amedeo P."/>
            <person name="Jones K.M."/>
            <person name="Tallon L.J."/>
            <person name="Delcher A.L."/>
            <person name="Salzberg S.L."/>
            <person name="Silva J.C."/>
            <person name="Haas B.J."/>
            <person name="Majoros W.H."/>
            <person name="Farzad M."/>
            <person name="Carlton J.M."/>
            <person name="Smith R.K. Jr."/>
            <person name="Garg J."/>
            <person name="Pearlman R.E."/>
            <person name="Karrer K.M."/>
            <person name="Sun L."/>
            <person name="Manning G."/>
            <person name="Elde N.C."/>
            <person name="Turkewitz A.P."/>
            <person name="Asai D.J."/>
            <person name="Wilkes D.E."/>
            <person name="Wang Y."/>
            <person name="Cai H."/>
            <person name="Collins K."/>
            <person name="Stewart B.A."/>
            <person name="Lee S.R."/>
            <person name="Wilamowska K."/>
            <person name="Weinberg Z."/>
            <person name="Ruzzo W.L."/>
            <person name="Wloga D."/>
            <person name="Gaertig J."/>
            <person name="Frankel J."/>
            <person name="Tsao C.-C."/>
            <person name="Gorovsky M.A."/>
            <person name="Keeling P.J."/>
            <person name="Waller R.F."/>
            <person name="Patron N.J."/>
            <person name="Cherry J.M."/>
            <person name="Stover N.A."/>
            <person name="Krieger C.J."/>
            <person name="del Toro C."/>
            <person name="Ryder H.F."/>
            <person name="Williamson S.C."/>
            <person name="Barbeau R.A."/>
            <person name="Hamilton E.P."/>
            <person name="Orias E."/>
        </authorList>
    </citation>
    <scope>NUCLEOTIDE SEQUENCE [LARGE SCALE GENOMIC DNA]</scope>
    <source>
        <strain evidence="5">SB210</strain>
    </source>
</reference>
<dbReference type="RefSeq" id="XP_001030172.1">
    <property type="nucleotide sequence ID" value="XM_001030172.3"/>
</dbReference>
<feature type="transmembrane region" description="Helical" evidence="3">
    <location>
        <begin position="498"/>
        <end position="517"/>
    </location>
</feature>
<dbReference type="InParanoid" id="Q22B46"/>
<gene>
    <name evidence="4" type="ORF">TTHERM_01123920</name>
</gene>
<name>Q22B46_TETTS</name>
<dbReference type="GeneID" id="7830520"/>
<feature type="coiled-coil region" evidence="1">
    <location>
        <begin position="517"/>
        <end position="554"/>
    </location>
</feature>
<evidence type="ECO:0000256" key="3">
    <source>
        <dbReference type="SAM" id="Phobius"/>
    </source>
</evidence>
<feature type="transmembrane region" description="Helical" evidence="3">
    <location>
        <begin position="437"/>
        <end position="459"/>
    </location>
</feature>
<evidence type="ECO:0000256" key="2">
    <source>
        <dbReference type="SAM" id="MobiDB-lite"/>
    </source>
</evidence>
<dbReference type="EMBL" id="GG662311">
    <property type="protein sequence ID" value="EAR82509.1"/>
    <property type="molecule type" value="Genomic_DNA"/>
</dbReference>
<dbReference type="STRING" id="312017.Q22B46"/>